<gene>
    <name evidence="2" type="ORF">EV670_1093</name>
</gene>
<dbReference type="OrthoDB" id="9156828at2"/>
<dbReference type="EMBL" id="SHKP01000004">
    <property type="protein sequence ID" value="RZU03060.1"/>
    <property type="molecule type" value="Genomic_DNA"/>
</dbReference>
<name>A0A4Q7W1N3_9BURK</name>
<evidence type="ECO:0000256" key="1">
    <source>
        <dbReference type="SAM" id="MobiDB-lite"/>
    </source>
</evidence>
<evidence type="ECO:0000313" key="3">
    <source>
        <dbReference type="Proteomes" id="UP000293671"/>
    </source>
</evidence>
<comment type="caution">
    <text evidence="2">The sequence shown here is derived from an EMBL/GenBank/DDBJ whole genome shotgun (WGS) entry which is preliminary data.</text>
</comment>
<feature type="region of interest" description="Disordered" evidence="1">
    <location>
        <begin position="249"/>
        <end position="268"/>
    </location>
</feature>
<feature type="compositionally biased region" description="Basic and acidic residues" evidence="1">
    <location>
        <begin position="249"/>
        <end position="260"/>
    </location>
</feature>
<evidence type="ECO:0000313" key="2">
    <source>
        <dbReference type="EMBL" id="RZU03060.1"/>
    </source>
</evidence>
<reference evidence="2 3" key="1">
    <citation type="submission" date="2019-02" db="EMBL/GenBank/DDBJ databases">
        <title>Genomic Encyclopedia of Type Strains, Phase IV (KMG-IV): sequencing the most valuable type-strain genomes for metagenomic binning, comparative biology and taxonomic classification.</title>
        <authorList>
            <person name="Goeker M."/>
        </authorList>
    </citation>
    <scope>NUCLEOTIDE SEQUENCE [LARGE SCALE GENOMIC DNA]</scope>
    <source>
        <strain evidence="2 3">DSM 19570</strain>
    </source>
</reference>
<keyword evidence="3" id="KW-1185">Reference proteome</keyword>
<sequence length="268" mass="29151">MATTADTLNDRVVAWLVPLIGHEFDLEDLPHWLNGRDVHAVKRDDGYYLVIPASLAGVATKQVRAIAASHLELINGAGRLLNTSYRELAIDDKFFGIDTDGHIVSTVLAVGAAEYRTKAGAATVVVNGIAQADPRTGAADPLLRAASLSTRASDALIIVGRSNLTWSELYLVFELVESECGSRMFDLGWIKRSDANLLSRTANSYSVLRSRGRHGKDRNDPPSAPMALRNAGDLIRALVCSWLRDLSEHPDGASRDESKSRGRHRARA</sequence>
<dbReference type="AlphaFoldDB" id="A0A4Q7W1N3"/>
<protein>
    <submittedName>
        <fullName evidence="2">Uncharacterized protein</fullName>
    </submittedName>
</protein>
<organism evidence="2 3">
    <name type="scientific">Rivibacter subsaxonicus</name>
    <dbReference type="NCBI Taxonomy" id="457575"/>
    <lineage>
        <taxon>Bacteria</taxon>
        <taxon>Pseudomonadati</taxon>
        <taxon>Pseudomonadota</taxon>
        <taxon>Betaproteobacteria</taxon>
        <taxon>Burkholderiales</taxon>
        <taxon>Rivibacter</taxon>
    </lineage>
</organism>
<accession>A0A4Q7W1N3</accession>
<proteinExistence type="predicted"/>
<dbReference type="Proteomes" id="UP000293671">
    <property type="component" value="Unassembled WGS sequence"/>
</dbReference>
<dbReference type="RefSeq" id="WP_130430769.1">
    <property type="nucleotide sequence ID" value="NZ_SHKP01000004.1"/>
</dbReference>